<dbReference type="PANTHER" id="PTHR35603">
    <property type="match status" value="1"/>
</dbReference>
<dbReference type="PANTHER" id="PTHR35603:SF1">
    <property type="entry name" value="OUTER MEMBRANE LIPOPROTEIN SLYB"/>
    <property type="match status" value="1"/>
</dbReference>
<feature type="signal peptide" evidence="6">
    <location>
        <begin position="1"/>
        <end position="17"/>
    </location>
</feature>
<dbReference type="GO" id="GO:0009279">
    <property type="term" value="C:cell outer membrane"/>
    <property type="evidence" value="ECO:0007669"/>
    <property type="project" value="UniProtKB-SubCell"/>
</dbReference>
<organism evidence="8 9">
    <name type="scientific">Undibacterium parvum</name>
    <dbReference type="NCBI Taxonomy" id="401471"/>
    <lineage>
        <taxon>Bacteria</taxon>
        <taxon>Pseudomonadati</taxon>
        <taxon>Pseudomonadota</taxon>
        <taxon>Betaproteobacteria</taxon>
        <taxon>Burkholderiales</taxon>
        <taxon>Oxalobacteraceae</taxon>
        <taxon>Undibacterium</taxon>
    </lineage>
</organism>
<reference evidence="8 9" key="1">
    <citation type="journal article" date="2011" name="Int. J. Syst. Evol. Microbiol.">
        <title>Description of Undibacterium oligocarboniphilum sp. nov., isolated from purified water, and Undibacterium pigrum strain CCUG 49012 as the type strain of Undibacterium parvum sp. nov., and emended descriptions of the genus Undibacterium and the species Undibacterium pigrum.</title>
        <authorList>
            <person name="Eder W."/>
            <person name="Wanner G."/>
            <person name="Ludwig W."/>
            <person name="Busse H.J."/>
            <person name="Ziemke-Kageler F."/>
            <person name="Lang E."/>
        </authorList>
    </citation>
    <scope>NUCLEOTIDE SEQUENCE [LARGE SCALE GENOMIC DNA]</scope>
    <source>
        <strain evidence="8 9">DSM 23061</strain>
    </source>
</reference>
<dbReference type="AlphaFoldDB" id="A0A3S9HFT6"/>
<dbReference type="PROSITE" id="PS51257">
    <property type="entry name" value="PROKAR_LIPOPROTEIN"/>
    <property type="match status" value="1"/>
</dbReference>
<comment type="subcellular location">
    <subcellularLocation>
        <location evidence="1">Cell outer membrane</location>
        <topology evidence="1">Lipid-anchor</topology>
    </subcellularLocation>
</comment>
<gene>
    <name evidence="8" type="ORF">EJN92_02430</name>
</gene>
<sequence length="149" mass="15252">MKKILILAMIASLTACASQPTSNSVYRPHQAQNEQTIRMGVVESVREVTIDPGQSGVGTMAGAALGGIAAGSSIGKGNGAIAAGIVGAVVGGMVGQSVESKVNNRKGLEITVRLDNGEMKAITQDADEAFRAGERVRLLHSGGVTRVTH</sequence>
<keyword evidence="2 6" id="KW-0732">Signal</keyword>
<evidence type="ECO:0000313" key="9">
    <source>
        <dbReference type="Proteomes" id="UP000275663"/>
    </source>
</evidence>
<dbReference type="EMBL" id="CP034464">
    <property type="protein sequence ID" value="AZP10970.1"/>
    <property type="molecule type" value="Genomic_DNA"/>
</dbReference>
<protein>
    <recommendedName>
        <fullName evidence="7">Glycine zipper 2TM domain-containing protein</fullName>
    </recommendedName>
</protein>
<keyword evidence="4" id="KW-0564">Palmitate</keyword>
<evidence type="ECO:0000256" key="6">
    <source>
        <dbReference type="SAM" id="SignalP"/>
    </source>
</evidence>
<dbReference type="KEGG" id="upv:EJN92_02430"/>
<feature type="domain" description="Glycine zipper 2TM" evidence="7">
    <location>
        <begin position="58"/>
        <end position="98"/>
    </location>
</feature>
<dbReference type="Proteomes" id="UP000275663">
    <property type="component" value="Chromosome"/>
</dbReference>
<evidence type="ECO:0000256" key="2">
    <source>
        <dbReference type="ARBA" id="ARBA00022729"/>
    </source>
</evidence>
<evidence type="ECO:0000256" key="1">
    <source>
        <dbReference type="ARBA" id="ARBA00004459"/>
    </source>
</evidence>
<evidence type="ECO:0000313" key="8">
    <source>
        <dbReference type="EMBL" id="AZP10970.1"/>
    </source>
</evidence>
<feature type="chain" id="PRO_5019522318" description="Glycine zipper 2TM domain-containing protein" evidence="6">
    <location>
        <begin position="18"/>
        <end position="149"/>
    </location>
</feature>
<keyword evidence="5" id="KW-0449">Lipoprotein</keyword>
<name>A0A3S9HFT6_9BURK</name>
<evidence type="ECO:0000259" key="7">
    <source>
        <dbReference type="Pfam" id="PF05433"/>
    </source>
</evidence>
<proteinExistence type="predicted"/>
<evidence type="ECO:0000256" key="3">
    <source>
        <dbReference type="ARBA" id="ARBA00023136"/>
    </source>
</evidence>
<dbReference type="Pfam" id="PF05433">
    <property type="entry name" value="Rick_17kDa_Anti"/>
    <property type="match status" value="1"/>
</dbReference>
<dbReference type="InterPro" id="IPR008816">
    <property type="entry name" value="Gly_zipper_2TM_dom"/>
</dbReference>
<evidence type="ECO:0000256" key="5">
    <source>
        <dbReference type="ARBA" id="ARBA00023288"/>
    </source>
</evidence>
<accession>A0A3S9HFT6</accession>
<keyword evidence="9" id="KW-1185">Reference proteome</keyword>
<dbReference type="InterPro" id="IPR051407">
    <property type="entry name" value="Bact_OM_lipoprot/Surf_antigen"/>
</dbReference>
<dbReference type="OrthoDB" id="5298161at2"/>
<keyword evidence="3" id="KW-0472">Membrane</keyword>
<evidence type="ECO:0000256" key="4">
    <source>
        <dbReference type="ARBA" id="ARBA00023139"/>
    </source>
</evidence>